<protein>
    <submittedName>
        <fullName evidence="2">Uncharacterized protein</fullName>
    </submittedName>
</protein>
<gene>
    <name evidence="2" type="ORF">ULMA_11650</name>
</gene>
<proteinExistence type="predicted"/>
<accession>A0A5J4J3N7</accession>
<reference evidence="2 3" key="1">
    <citation type="submission" date="2019-08" db="EMBL/GenBank/DDBJ databases">
        <title>Draft genome sequence of Ulvibacter marinus type strain NBRC 109484.</title>
        <authorList>
            <person name="Kawano K."/>
            <person name="Ushijima N."/>
            <person name="Kihara M."/>
            <person name="Itoh H."/>
        </authorList>
    </citation>
    <scope>NUCLEOTIDE SEQUENCE [LARGE SCALE GENOMIC DNA]</scope>
    <source>
        <strain evidence="2 3">NBRC 109484</strain>
    </source>
</reference>
<dbReference type="RefSeq" id="WP_151673134.1">
    <property type="nucleotide sequence ID" value="NZ_BKCG01000002.1"/>
</dbReference>
<feature type="transmembrane region" description="Helical" evidence="1">
    <location>
        <begin position="121"/>
        <end position="145"/>
    </location>
</feature>
<keyword evidence="3" id="KW-1185">Reference proteome</keyword>
<keyword evidence="1" id="KW-1133">Transmembrane helix</keyword>
<dbReference type="OrthoDB" id="709028at2"/>
<feature type="transmembrane region" description="Helical" evidence="1">
    <location>
        <begin position="78"/>
        <end position="98"/>
    </location>
</feature>
<name>A0A5J4J3N7_9FLAO</name>
<evidence type="ECO:0000313" key="3">
    <source>
        <dbReference type="Proteomes" id="UP000326509"/>
    </source>
</evidence>
<dbReference type="Proteomes" id="UP000326509">
    <property type="component" value="Unassembled WGS sequence"/>
</dbReference>
<sequence>MDELELLKAKWQEREQEFPAVSYKDIYKMILKKSSSIVKWIFVISIAEILFWIVLGLLTPETNKALIQNIGLQSILNVIYIFHYVIIAVFLVLFYLNWKNIQVTDTVKTLMRNILKTRKTVKYFVIYNVAGTALVLIFVNLYFYANKEELYSLISKGNEGYAALPPENFFPVLFVSFLVVGIVLIAFILVLYRIIYGILLKRLKYNYTELEKMEE</sequence>
<feature type="transmembrane region" description="Helical" evidence="1">
    <location>
        <begin position="169"/>
        <end position="195"/>
    </location>
</feature>
<comment type="caution">
    <text evidence="2">The sequence shown here is derived from an EMBL/GenBank/DDBJ whole genome shotgun (WGS) entry which is preliminary data.</text>
</comment>
<feature type="transmembrane region" description="Helical" evidence="1">
    <location>
        <begin position="37"/>
        <end position="58"/>
    </location>
</feature>
<dbReference type="EMBL" id="BKCG01000002">
    <property type="protein sequence ID" value="GER59057.1"/>
    <property type="molecule type" value="Genomic_DNA"/>
</dbReference>
<keyword evidence="1" id="KW-0472">Membrane</keyword>
<keyword evidence="1" id="KW-0812">Transmembrane</keyword>
<organism evidence="2 3">
    <name type="scientific">Patiriisocius marinus</name>
    <dbReference type="NCBI Taxonomy" id="1397112"/>
    <lineage>
        <taxon>Bacteria</taxon>
        <taxon>Pseudomonadati</taxon>
        <taxon>Bacteroidota</taxon>
        <taxon>Flavobacteriia</taxon>
        <taxon>Flavobacteriales</taxon>
        <taxon>Flavobacteriaceae</taxon>
        <taxon>Patiriisocius</taxon>
    </lineage>
</organism>
<dbReference type="AlphaFoldDB" id="A0A5J4J3N7"/>
<evidence type="ECO:0000256" key="1">
    <source>
        <dbReference type="SAM" id="Phobius"/>
    </source>
</evidence>
<evidence type="ECO:0000313" key="2">
    <source>
        <dbReference type="EMBL" id="GER59057.1"/>
    </source>
</evidence>